<comment type="caution">
    <text evidence="1">The sequence shown here is derived from an EMBL/GenBank/DDBJ whole genome shotgun (WGS) entry which is preliminary data.</text>
</comment>
<accession>A0A540MLJ5</accession>
<organism evidence="1 2">
    <name type="scientific">Malus baccata</name>
    <name type="common">Siberian crab apple</name>
    <name type="synonym">Pyrus baccata</name>
    <dbReference type="NCBI Taxonomy" id="106549"/>
    <lineage>
        <taxon>Eukaryota</taxon>
        <taxon>Viridiplantae</taxon>
        <taxon>Streptophyta</taxon>
        <taxon>Embryophyta</taxon>
        <taxon>Tracheophyta</taxon>
        <taxon>Spermatophyta</taxon>
        <taxon>Magnoliopsida</taxon>
        <taxon>eudicotyledons</taxon>
        <taxon>Gunneridae</taxon>
        <taxon>Pentapetalae</taxon>
        <taxon>rosids</taxon>
        <taxon>fabids</taxon>
        <taxon>Rosales</taxon>
        <taxon>Rosaceae</taxon>
        <taxon>Amygdaloideae</taxon>
        <taxon>Maleae</taxon>
        <taxon>Malus</taxon>
    </lineage>
</organism>
<dbReference type="EMBL" id="VIEB01000232">
    <property type="protein sequence ID" value="TQD99648.1"/>
    <property type="molecule type" value="Genomic_DNA"/>
</dbReference>
<dbReference type="Proteomes" id="UP000315295">
    <property type="component" value="Unassembled WGS sequence"/>
</dbReference>
<reference evidence="1 2" key="1">
    <citation type="journal article" date="2019" name="G3 (Bethesda)">
        <title>Sequencing of a Wild Apple (Malus baccata) Genome Unravels the Differences Between Cultivated and Wild Apple Species Regarding Disease Resistance and Cold Tolerance.</title>
        <authorList>
            <person name="Chen X."/>
        </authorList>
    </citation>
    <scope>NUCLEOTIDE SEQUENCE [LARGE SCALE GENOMIC DNA]</scope>
    <source>
        <strain evidence="2">cv. Shandingzi</strain>
        <tissue evidence="1">Leaves</tissue>
    </source>
</reference>
<dbReference type="AlphaFoldDB" id="A0A540MLJ5"/>
<gene>
    <name evidence="1" type="ORF">C1H46_014784</name>
</gene>
<keyword evidence="2" id="KW-1185">Reference proteome</keyword>
<protein>
    <submittedName>
        <fullName evidence="1">Uncharacterized protein</fullName>
    </submittedName>
</protein>
<evidence type="ECO:0000313" key="2">
    <source>
        <dbReference type="Proteomes" id="UP000315295"/>
    </source>
</evidence>
<name>A0A540MLJ5_MALBA</name>
<proteinExistence type="predicted"/>
<sequence>MRTRAAANAALRAAVRGDDMQSKWKLMANGQARQERQGKVMFTACLHQQPEEV</sequence>
<evidence type="ECO:0000313" key="1">
    <source>
        <dbReference type="EMBL" id="TQD99648.1"/>
    </source>
</evidence>